<evidence type="ECO:0000313" key="3">
    <source>
        <dbReference type="Proteomes" id="UP001269081"/>
    </source>
</evidence>
<keyword evidence="1" id="KW-1133">Transmembrane helix</keyword>
<evidence type="ECO:0000313" key="2">
    <source>
        <dbReference type="EMBL" id="MDR7212370.1"/>
    </source>
</evidence>
<protein>
    <submittedName>
        <fullName evidence="2">Membrane protein YukC</fullName>
    </submittedName>
</protein>
<feature type="transmembrane region" description="Helical" evidence="1">
    <location>
        <begin position="7"/>
        <end position="26"/>
    </location>
</feature>
<gene>
    <name evidence="2" type="ORF">J2W48_004331</name>
</gene>
<dbReference type="EMBL" id="JAVDWQ010000022">
    <property type="protein sequence ID" value="MDR7212370.1"/>
    <property type="molecule type" value="Genomic_DNA"/>
</dbReference>
<comment type="caution">
    <text evidence="2">The sequence shown here is derived from an EMBL/GenBank/DDBJ whole genome shotgun (WGS) entry which is preliminary data.</text>
</comment>
<sequence>MELKFTLFIKFALGIIVILTLFIAYWNKFKFVSKFNFNSIINLLYQFKYSGSFLFPKPC</sequence>
<accession>A0ABU1YDQ1</accession>
<evidence type="ECO:0000256" key="1">
    <source>
        <dbReference type="SAM" id="Phobius"/>
    </source>
</evidence>
<keyword evidence="1" id="KW-0812">Transmembrane</keyword>
<keyword evidence="1" id="KW-0472">Membrane</keyword>
<proteinExistence type="predicted"/>
<keyword evidence="3" id="KW-1185">Reference proteome</keyword>
<name>A0ABU1YDQ1_9FLAO</name>
<dbReference type="Proteomes" id="UP001269081">
    <property type="component" value="Unassembled WGS sequence"/>
</dbReference>
<organism evidence="2 3">
    <name type="scientific">Flavobacterium piscis</name>
    <dbReference type="NCBI Taxonomy" id="1114874"/>
    <lineage>
        <taxon>Bacteria</taxon>
        <taxon>Pseudomonadati</taxon>
        <taxon>Bacteroidota</taxon>
        <taxon>Flavobacteriia</taxon>
        <taxon>Flavobacteriales</taxon>
        <taxon>Flavobacteriaceae</taxon>
        <taxon>Flavobacterium</taxon>
    </lineage>
</organism>
<reference evidence="2 3" key="1">
    <citation type="submission" date="2023-07" db="EMBL/GenBank/DDBJ databases">
        <title>Sorghum-associated microbial communities from plants grown in Nebraska, USA.</title>
        <authorList>
            <person name="Schachtman D."/>
        </authorList>
    </citation>
    <scope>NUCLEOTIDE SEQUENCE [LARGE SCALE GENOMIC DNA]</scope>
    <source>
        <strain evidence="2 3">4129</strain>
    </source>
</reference>